<proteinExistence type="predicted"/>
<organism evidence="1 2">
    <name type="scientific">Pelagerythrobacter marinus</name>
    <dbReference type="NCBI Taxonomy" id="538382"/>
    <lineage>
        <taxon>Bacteria</taxon>
        <taxon>Pseudomonadati</taxon>
        <taxon>Pseudomonadota</taxon>
        <taxon>Alphaproteobacteria</taxon>
        <taxon>Sphingomonadales</taxon>
        <taxon>Erythrobacteraceae</taxon>
        <taxon>Pelagerythrobacter</taxon>
    </lineage>
</organism>
<dbReference type="EMBL" id="WTYO01000002">
    <property type="protein sequence ID" value="MXO68166.1"/>
    <property type="molecule type" value="Genomic_DNA"/>
</dbReference>
<dbReference type="Proteomes" id="UP000444401">
    <property type="component" value="Unassembled WGS sequence"/>
</dbReference>
<dbReference type="Pfam" id="PF04977">
    <property type="entry name" value="DivIC"/>
    <property type="match status" value="1"/>
</dbReference>
<accession>A0ABW9UW34</accession>
<keyword evidence="2" id="KW-1185">Reference proteome</keyword>
<sequence>MTREGHRITLPREKLTQGLALAILLLLMALAIAGPSGLLAWGENARLLEQRQTRIAELVEERDALKNRVDLLDPAQADPDLVGEQLRQNFNVVHPDELVLILDETGE</sequence>
<name>A0ABW9UW34_9SPHN</name>
<evidence type="ECO:0000313" key="2">
    <source>
        <dbReference type="Proteomes" id="UP000444401"/>
    </source>
</evidence>
<gene>
    <name evidence="1" type="ORF">GRI72_04920</name>
</gene>
<reference evidence="1 2" key="1">
    <citation type="submission" date="2019-12" db="EMBL/GenBank/DDBJ databases">
        <title>Genomic-based taxomic classification of the family Erythrobacteraceae.</title>
        <authorList>
            <person name="Xu L."/>
        </authorList>
    </citation>
    <scope>NUCLEOTIDE SEQUENCE [LARGE SCALE GENOMIC DNA]</scope>
    <source>
        <strain evidence="1 2">H32</strain>
    </source>
</reference>
<protein>
    <submittedName>
        <fullName evidence="1">Septum formation initiator</fullName>
    </submittedName>
</protein>
<comment type="caution">
    <text evidence="1">The sequence shown here is derived from an EMBL/GenBank/DDBJ whole genome shotgun (WGS) entry which is preliminary data.</text>
</comment>
<dbReference type="InterPro" id="IPR007060">
    <property type="entry name" value="FtsL/DivIC"/>
</dbReference>
<evidence type="ECO:0000313" key="1">
    <source>
        <dbReference type="EMBL" id="MXO68166.1"/>
    </source>
</evidence>
<dbReference type="RefSeq" id="WP_160732820.1">
    <property type="nucleotide sequence ID" value="NZ_WTYO01000002.1"/>
</dbReference>